<accession>A0A9N8YLM9</accession>
<dbReference type="AlphaFoldDB" id="A0A9N8YLM9"/>
<keyword evidence="3" id="KW-1185">Reference proteome</keyword>
<evidence type="ECO:0000313" key="2">
    <source>
        <dbReference type="EMBL" id="CAG8437326.1"/>
    </source>
</evidence>
<protein>
    <submittedName>
        <fullName evidence="2">6939_t:CDS:1</fullName>
    </submittedName>
</protein>
<organism evidence="2 3">
    <name type="scientific">Ambispora leptoticha</name>
    <dbReference type="NCBI Taxonomy" id="144679"/>
    <lineage>
        <taxon>Eukaryota</taxon>
        <taxon>Fungi</taxon>
        <taxon>Fungi incertae sedis</taxon>
        <taxon>Mucoromycota</taxon>
        <taxon>Glomeromycotina</taxon>
        <taxon>Glomeromycetes</taxon>
        <taxon>Archaeosporales</taxon>
        <taxon>Ambisporaceae</taxon>
        <taxon>Ambispora</taxon>
    </lineage>
</organism>
<proteinExistence type="predicted"/>
<comment type="caution">
    <text evidence="2">The sequence shown here is derived from an EMBL/GenBank/DDBJ whole genome shotgun (WGS) entry which is preliminary data.</text>
</comment>
<dbReference type="Proteomes" id="UP000789508">
    <property type="component" value="Unassembled WGS sequence"/>
</dbReference>
<evidence type="ECO:0000313" key="3">
    <source>
        <dbReference type="Proteomes" id="UP000789508"/>
    </source>
</evidence>
<gene>
    <name evidence="2" type="ORF">ALEPTO_LOCUS10</name>
</gene>
<sequence>MSEEMLQRNLKEKIGTWDFYNIGSTTINQLKKWGILRAVDYEDIGGKKVDTIIMENKRVIAIIEFKSPKNFNTQNKKNQAVQQEIEVAKKLKSNEEGNELKYPFDEKDPNLQKFIDETLVSIDEKNDKKLPKQLVDPTDLAKQYHKNSSSNDVLDNYARTIRPKIKELFPEGSDGTTIINGTIFVNKKQKAVTGYGTVFKKVLERFKKNGKLEKQKINDLIISIGEEKINSSQKITIGEIFDLSIRTNEYAVEKELLKQEFGFSNKAGKDKVKDIEIKIPTNPEGGFDLLRQEEIAKKYKQIEEIKEKIKAELEKIENIKVDIGI</sequence>
<keyword evidence="1" id="KW-0175">Coiled coil</keyword>
<dbReference type="EMBL" id="CAJVPS010000001">
    <property type="protein sequence ID" value="CAG8437326.1"/>
    <property type="molecule type" value="Genomic_DNA"/>
</dbReference>
<name>A0A9N8YLM9_9GLOM</name>
<evidence type="ECO:0000256" key="1">
    <source>
        <dbReference type="SAM" id="Coils"/>
    </source>
</evidence>
<feature type="coiled-coil region" evidence="1">
    <location>
        <begin position="292"/>
        <end position="322"/>
    </location>
</feature>
<dbReference type="OrthoDB" id="10560346at2759"/>
<reference evidence="2" key="1">
    <citation type="submission" date="2021-06" db="EMBL/GenBank/DDBJ databases">
        <authorList>
            <person name="Kallberg Y."/>
            <person name="Tangrot J."/>
            <person name="Rosling A."/>
        </authorList>
    </citation>
    <scope>NUCLEOTIDE SEQUENCE</scope>
    <source>
        <strain evidence="2">FL130A</strain>
    </source>
</reference>